<evidence type="ECO:0000313" key="2">
    <source>
        <dbReference type="EMBL" id="KFI31459.1"/>
    </source>
</evidence>
<proteinExistence type="predicted"/>
<dbReference type="STRING" id="195105.CN97_10690"/>
<name>A0A086YB09_9RHOB</name>
<keyword evidence="3" id="KW-1185">Reference proteome</keyword>
<feature type="transmembrane region" description="Helical" evidence="1">
    <location>
        <begin position="20"/>
        <end position="41"/>
    </location>
</feature>
<organism evidence="2 3">
    <name type="scientific">Haematobacter massiliensis</name>
    <dbReference type="NCBI Taxonomy" id="195105"/>
    <lineage>
        <taxon>Bacteria</taxon>
        <taxon>Pseudomonadati</taxon>
        <taxon>Pseudomonadota</taxon>
        <taxon>Alphaproteobacteria</taxon>
        <taxon>Rhodobacterales</taxon>
        <taxon>Paracoccaceae</taxon>
        <taxon>Haematobacter</taxon>
    </lineage>
</organism>
<dbReference type="AlphaFoldDB" id="A0A086YB09"/>
<keyword evidence="1" id="KW-0472">Membrane</keyword>
<dbReference type="RefSeq" id="WP_035708084.1">
    <property type="nucleotide sequence ID" value="NZ_CAMIFG010000001.1"/>
</dbReference>
<sequence>MARGPQPVFLARQTYRMRRVVDAARVLPALGLMLFLLPLLWEEASLAAVGLYVFAVWLLLIVAALAMSRRLARLTGGEGEPTEGHEP</sequence>
<comment type="caution">
    <text evidence="2">The sequence shown here is derived from an EMBL/GenBank/DDBJ whole genome shotgun (WGS) entry which is preliminary data.</text>
</comment>
<dbReference type="Proteomes" id="UP000028826">
    <property type="component" value="Unassembled WGS sequence"/>
</dbReference>
<dbReference type="EMBL" id="JGYG01000002">
    <property type="protein sequence ID" value="KFI31459.1"/>
    <property type="molecule type" value="Genomic_DNA"/>
</dbReference>
<gene>
    <name evidence="2" type="ORF">CN97_10690</name>
</gene>
<keyword evidence="1" id="KW-0812">Transmembrane</keyword>
<protein>
    <submittedName>
        <fullName evidence="2">Uncharacterized protein</fullName>
    </submittedName>
</protein>
<keyword evidence="1" id="KW-1133">Transmembrane helix</keyword>
<evidence type="ECO:0000256" key="1">
    <source>
        <dbReference type="SAM" id="Phobius"/>
    </source>
</evidence>
<evidence type="ECO:0000313" key="3">
    <source>
        <dbReference type="Proteomes" id="UP000028826"/>
    </source>
</evidence>
<reference evidence="2 3" key="1">
    <citation type="submission" date="2014-03" db="EMBL/GenBank/DDBJ databases">
        <title>Genome of Haematobacter massiliensis CCUG 47968.</title>
        <authorList>
            <person name="Wang D."/>
            <person name="Wang G."/>
        </authorList>
    </citation>
    <scope>NUCLEOTIDE SEQUENCE [LARGE SCALE GENOMIC DNA]</scope>
    <source>
        <strain evidence="2 3">CCUG 47968</strain>
    </source>
</reference>
<dbReference type="eggNOG" id="ENOG5033A07">
    <property type="taxonomic scope" value="Bacteria"/>
</dbReference>
<accession>A0A086YB09</accession>
<feature type="transmembrane region" description="Helical" evidence="1">
    <location>
        <begin position="47"/>
        <end position="67"/>
    </location>
</feature>